<keyword evidence="2" id="KW-1185">Reference proteome</keyword>
<evidence type="ECO:0000313" key="2">
    <source>
        <dbReference type="Proteomes" id="UP001347796"/>
    </source>
</evidence>
<sequence>MIKHAMAKVRDTTMILNPGRIPVITADQPLYALAKQIQWKWPEYGEGKFVVMFGGLHIEMASLRSIGTLLGDSGWTSAIVEANVASPGTSESFLSASSVTKTRQAHQITACSLYEPMRKAYNDFRSEESKTSNITFEDWREKRKQESPQFQFWNLVLDMKLLTSLQTTMSTMPVGSLFTSEI</sequence>
<reference evidence="1 2" key="1">
    <citation type="submission" date="2024-01" db="EMBL/GenBank/DDBJ databases">
        <title>The genome of the rayed Mediterranean limpet Patella caerulea (Linnaeus, 1758).</title>
        <authorList>
            <person name="Anh-Thu Weber A."/>
            <person name="Halstead-Nussloch G."/>
        </authorList>
    </citation>
    <scope>NUCLEOTIDE SEQUENCE [LARGE SCALE GENOMIC DNA]</scope>
    <source>
        <strain evidence="1">AATW-2023a</strain>
        <tissue evidence="1">Whole specimen</tissue>
    </source>
</reference>
<dbReference type="EMBL" id="JAZGQO010000010">
    <property type="protein sequence ID" value="KAK6175970.1"/>
    <property type="molecule type" value="Genomic_DNA"/>
</dbReference>
<evidence type="ECO:0000313" key="1">
    <source>
        <dbReference type="EMBL" id="KAK6175970.1"/>
    </source>
</evidence>
<accession>A0AAN8JI53</accession>
<name>A0AAN8JI53_PATCE</name>
<dbReference type="PANTHER" id="PTHR47018:SF1">
    <property type="entry name" value="TESMIN_TSO1-LIKE CXC DOMAIN-CONTAINING PROTEIN"/>
    <property type="match status" value="1"/>
</dbReference>
<dbReference type="Proteomes" id="UP001347796">
    <property type="component" value="Unassembled WGS sequence"/>
</dbReference>
<dbReference type="PANTHER" id="PTHR47018">
    <property type="entry name" value="CXC DOMAIN-CONTAINING PROTEIN-RELATED"/>
    <property type="match status" value="1"/>
</dbReference>
<proteinExistence type="predicted"/>
<dbReference type="AlphaFoldDB" id="A0AAN8JI53"/>
<organism evidence="1 2">
    <name type="scientific">Patella caerulea</name>
    <name type="common">Rayed Mediterranean limpet</name>
    <dbReference type="NCBI Taxonomy" id="87958"/>
    <lineage>
        <taxon>Eukaryota</taxon>
        <taxon>Metazoa</taxon>
        <taxon>Spiralia</taxon>
        <taxon>Lophotrochozoa</taxon>
        <taxon>Mollusca</taxon>
        <taxon>Gastropoda</taxon>
        <taxon>Patellogastropoda</taxon>
        <taxon>Patelloidea</taxon>
        <taxon>Patellidae</taxon>
        <taxon>Patella</taxon>
    </lineage>
</organism>
<comment type="caution">
    <text evidence="1">The sequence shown here is derived from an EMBL/GenBank/DDBJ whole genome shotgun (WGS) entry which is preliminary data.</text>
</comment>
<protein>
    <submittedName>
        <fullName evidence="1">Uncharacterized protein</fullName>
    </submittedName>
</protein>
<gene>
    <name evidence="1" type="ORF">SNE40_014342</name>
</gene>